<sequence>MHPSQHHSTPPLPPPPIFIIVRDASITLSFIYSTTTITALSRSPQQKGINRNLPTPQPSSLNPHSEQDHTLHFHPPFPFRAPPFPLSIMD</sequence>
<comment type="caution">
    <text evidence="2">The sequence shown here is derived from an EMBL/GenBank/DDBJ whole genome shotgun (WGS) entry which is preliminary data.</text>
</comment>
<keyword evidence="3" id="KW-1185">Reference proteome</keyword>
<evidence type="ECO:0000313" key="2">
    <source>
        <dbReference type="EMBL" id="MPD01764.1"/>
    </source>
</evidence>
<protein>
    <submittedName>
        <fullName evidence="2">Uncharacterized protein</fullName>
    </submittedName>
</protein>
<organism evidence="2 3">
    <name type="scientific">Portunus trituberculatus</name>
    <name type="common">Swimming crab</name>
    <name type="synonym">Neptunus trituberculatus</name>
    <dbReference type="NCBI Taxonomy" id="210409"/>
    <lineage>
        <taxon>Eukaryota</taxon>
        <taxon>Metazoa</taxon>
        <taxon>Ecdysozoa</taxon>
        <taxon>Arthropoda</taxon>
        <taxon>Crustacea</taxon>
        <taxon>Multicrustacea</taxon>
        <taxon>Malacostraca</taxon>
        <taxon>Eumalacostraca</taxon>
        <taxon>Eucarida</taxon>
        <taxon>Decapoda</taxon>
        <taxon>Pleocyemata</taxon>
        <taxon>Brachyura</taxon>
        <taxon>Eubrachyura</taxon>
        <taxon>Portunoidea</taxon>
        <taxon>Portunidae</taxon>
        <taxon>Portuninae</taxon>
        <taxon>Portunus</taxon>
    </lineage>
</organism>
<feature type="compositionally biased region" description="Polar residues" evidence="1">
    <location>
        <begin position="41"/>
        <end position="64"/>
    </location>
</feature>
<reference evidence="2 3" key="1">
    <citation type="submission" date="2019-05" db="EMBL/GenBank/DDBJ databases">
        <title>Another draft genome of Portunus trituberculatus and its Hox gene families provides insights of decapod evolution.</title>
        <authorList>
            <person name="Jeong J.-H."/>
            <person name="Song I."/>
            <person name="Kim S."/>
            <person name="Choi T."/>
            <person name="Kim D."/>
            <person name="Ryu S."/>
            <person name="Kim W."/>
        </authorList>
    </citation>
    <scope>NUCLEOTIDE SEQUENCE [LARGE SCALE GENOMIC DNA]</scope>
    <source>
        <tissue evidence="2">Muscle</tissue>
    </source>
</reference>
<evidence type="ECO:0000256" key="1">
    <source>
        <dbReference type="SAM" id="MobiDB-lite"/>
    </source>
</evidence>
<feature type="region of interest" description="Disordered" evidence="1">
    <location>
        <begin position="41"/>
        <end position="76"/>
    </location>
</feature>
<proteinExistence type="predicted"/>
<name>A0A5B7K5D3_PORTR</name>
<dbReference type="EMBL" id="VSRR010128515">
    <property type="protein sequence ID" value="MPD01764.1"/>
    <property type="molecule type" value="Genomic_DNA"/>
</dbReference>
<dbReference type="AlphaFoldDB" id="A0A5B7K5D3"/>
<gene>
    <name evidence="2" type="ORF">E2C01_097307</name>
</gene>
<accession>A0A5B7K5D3</accession>
<dbReference type="Proteomes" id="UP000324222">
    <property type="component" value="Unassembled WGS sequence"/>
</dbReference>
<evidence type="ECO:0000313" key="3">
    <source>
        <dbReference type="Proteomes" id="UP000324222"/>
    </source>
</evidence>